<evidence type="ECO:0000313" key="2">
    <source>
        <dbReference type="EMBL" id="CAK7338735.1"/>
    </source>
</evidence>
<protein>
    <submittedName>
        <fullName evidence="2">Uncharacterized protein</fullName>
    </submittedName>
</protein>
<gene>
    <name evidence="2" type="ORF">DCAF_LOCUS13783</name>
</gene>
<comment type="caution">
    <text evidence="2">The sequence shown here is derived from an EMBL/GenBank/DDBJ whole genome shotgun (WGS) entry which is preliminary data.</text>
</comment>
<reference evidence="2 3" key="1">
    <citation type="submission" date="2024-01" db="EMBL/GenBank/DDBJ databases">
        <authorList>
            <person name="Waweru B."/>
        </authorList>
    </citation>
    <scope>NUCLEOTIDE SEQUENCE [LARGE SCALE GENOMIC DNA]</scope>
</reference>
<dbReference type="EMBL" id="CAWUPB010001156">
    <property type="protein sequence ID" value="CAK7338735.1"/>
    <property type="molecule type" value="Genomic_DNA"/>
</dbReference>
<keyword evidence="3" id="KW-1185">Reference proteome</keyword>
<dbReference type="AlphaFoldDB" id="A0AAV1RQT9"/>
<dbReference type="Proteomes" id="UP001314170">
    <property type="component" value="Unassembled WGS sequence"/>
</dbReference>
<feature type="region of interest" description="Disordered" evidence="1">
    <location>
        <begin position="1"/>
        <end position="28"/>
    </location>
</feature>
<evidence type="ECO:0000313" key="3">
    <source>
        <dbReference type="Proteomes" id="UP001314170"/>
    </source>
</evidence>
<name>A0AAV1RQT9_9ROSI</name>
<evidence type="ECO:0000256" key="1">
    <source>
        <dbReference type="SAM" id="MobiDB-lite"/>
    </source>
</evidence>
<feature type="compositionally biased region" description="Polar residues" evidence="1">
    <location>
        <begin position="59"/>
        <end position="79"/>
    </location>
</feature>
<organism evidence="2 3">
    <name type="scientific">Dovyalis caffra</name>
    <dbReference type="NCBI Taxonomy" id="77055"/>
    <lineage>
        <taxon>Eukaryota</taxon>
        <taxon>Viridiplantae</taxon>
        <taxon>Streptophyta</taxon>
        <taxon>Embryophyta</taxon>
        <taxon>Tracheophyta</taxon>
        <taxon>Spermatophyta</taxon>
        <taxon>Magnoliopsida</taxon>
        <taxon>eudicotyledons</taxon>
        <taxon>Gunneridae</taxon>
        <taxon>Pentapetalae</taxon>
        <taxon>rosids</taxon>
        <taxon>fabids</taxon>
        <taxon>Malpighiales</taxon>
        <taxon>Salicaceae</taxon>
        <taxon>Flacourtieae</taxon>
        <taxon>Dovyalis</taxon>
    </lineage>
</organism>
<proteinExistence type="predicted"/>
<sequence>MIPPRRSPLRSSPGAGMASPVSSYHPSPLSLILHSPIPPYVHSPVIRPTLSASPPAKSVPNSPASRTGSPRYSSPSSKTIDAKNIAQRTERA</sequence>
<feature type="region of interest" description="Disordered" evidence="1">
    <location>
        <begin position="43"/>
        <end position="92"/>
    </location>
</feature>
<accession>A0AAV1RQT9</accession>